<keyword evidence="8 9" id="KW-0539">Nucleus</keyword>
<dbReference type="CDD" id="cd09375">
    <property type="entry name" value="LIM2_Lhx1_Lhx5"/>
    <property type="match status" value="1"/>
</dbReference>
<feature type="compositionally biased region" description="Basic and acidic residues" evidence="12">
    <location>
        <begin position="143"/>
        <end position="154"/>
    </location>
</feature>
<dbReference type="PANTHER" id="PTHR24208">
    <property type="entry name" value="LIM/HOMEOBOX PROTEIN LHX"/>
    <property type="match status" value="1"/>
</dbReference>
<protein>
    <submittedName>
        <fullName evidence="15">Uncharacterized protein</fullName>
    </submittedName>
</protein>
<dbReference type="Gene3D" id="2.10.110.10">
    <property type="entry name" value="Cysteine Rich Protein"/>
    <property type="match status" value="2"/>
</dbReference>
<dbReference type="SMART" id="SM00389">
    <property type="entry name" value="HOX"/>
    <property type="match status" value="1"/>
</dbReference>
<evidence type="ECO:0000256" key="10">
    <source>
        <dbReference type="PROSITE-ProRule" id="PRU00125"/>
    </source>
</evidence>
<dbReference type="InterPro" id="IPR050453">
    <property type="entry name" value="LIM_Homeobox_TF"/>
</dbReference>
<dbReference type="InterPro" id="IPR017970">
    <property type="entry name" value="Homeobox_CS"/>
</dbReference>
<dbReference type="PROSITE" id="PS50071">
    <property type="entry name" value="HOMEOBOX_2"/>
    <property type="match status" value="1"/>
</dbReference>
<evidence type="ECO:0000256" key="12">
    <source>
        <dbReference type="SAM" id="MobiDB-lite"/>
    </source>
</evidence>
<feature type="compositionally biased region" description="Polar residues" evidence="12">
    <location>
        <begin position="304"/>
        <end position="325"/>
    </location>
</feature>
<sequence>MTMFDVICTSCGEPIRDKFVIRVLDRPWHESCVKCEDCGTQLNEKCFAKYDRIFCRADFYRRYGPRCSGCSEIISPTDMVRKARNRVFHLNCFTCVVCHKQLHTGEKLYVLRDESFICKKDYLSGVQQQDYEEEEEEEEDDLDFGRLDSEDEKKEKRRGPRTTIKAKQLEVLKSTFNSTPKPTRHIREQLAKETGLPMRVIQVWFQNRRSKERRLKQMSNRAKYFGRHKMNYFYDNLPYPSPFHPNGEFFPLNDMEQPLPMSMNPSSVNPGGNYMCGVDKVESLLDAMSEEQSSTLEDEEESSTNFLSHHSLSPSTSGQNTNSNS</sequence>
<dbReference type="GO" id="GO:0030182">
    <property type="term" value="P:neuron differentiation"/>
    <property type="evidence" value="ECO:0007669"/>
    <property type="project" value="TreeGrafter"/>
</dbReference>
<dbReference type="SMART" id="SM00132">
    <property type="entry name" value="LIM"/>
    <property type="match status" value="2"/>
</dbReference>
<evidence type="ECO:0000259" key="13">
    <source>
        <dbReference type="PROSITE" id="PS50023"/>
    </source>
</evidence>
<dbReference type="Gene3D" id="1.10.10.60">
    <property type="entry name" value="Homeodomain-like"/>
    <property type="match status" value="1"/>
</dbReference>
<organism evidence="15">
    <name type="scientific">Lepeophtheirus salmonis</name>
    <name type="common">Salmon louse</name>
    <name type="synonym">Caligus salmonis</name>
    <dbReference type="NCBI Taxonomy" id="72036"/>
    <lineage>
        <taxon>Eukaryota</taxon>
        <taxon>Metazoa</taxon>
        <taxon>Ecdysozoa</taxon>
        <taxon>Arthropoda</taxon>
        <taxon>Crustacea</taxon>
        <taxon>Multicrustacea</taxon>
        <taxon>Hexanauplia</taxon>
        <taxon>Copepoda</taxon>
        <taxon>Siphonostomatoida</taxon>
        <taxon>Caligidae</taxon>
        <taxon>Lepeophtheirus</taxon>
    </lineage>
</organism>
<feature type="DNA-binding region" description="Homeobox" evidence="9">
    <location>
        <begin position="157"/>
        <end position="216"/>
    </location>
</feature>
<dbReference type="GO" id="GO:0008270">
    <property type="term" value="F:zinc ion binding"/>
    <property type="evidence" value="ECO:0007669"/>
    <property type="project" value="InterPro"/>
</dbReference>
<evidence type="ECO:0000256" key="7">
    <source>
        <dbReference type="ARBA" id="ARBA00023155"/>
    </source>
</evidence>
<accession>A0A0K2TJS5</accession>
<keyword evidence="5 10" id="KW-0440">LIM domain</keyword>
<keyword evidence="6 9" id="KW-0238">DNA-binding</keyword>
<feature type="compositionally biased region" description="Acidic residues" evidence="12">
    <location>
        <begin position="130"/>
        <end position="142"/>
    </location>
</feature>
<evidence type="ECO:0000256" key="4">
    <source>
        <dbReference type="ARBA" id="ARBA00022833"/>
    </source>
</evidence>
<comment type="subcellular location">
    <subcellularLocation>
        <location evidence="1 9 11">Nucleus</location>
    </subcellularLocation>
</comment>
<dbReference type="AlphaFoldDB" id="A0A0K2TJS5"/>
<evidence type="ECO:0000259" key="14">
    <source>
        <dbReference type="PROSITE" id="PS50071"/>
    </source>
</evidence>
<dbReference type="InterPro" id="IPR001781">
    <property type="entry name" value="Znf_LIM"/>
</dbReference>
<dbReference type="EMBL" id="HACA01008405">
    <property type="protein sequence ID" value="CDW25766.1"/>
    <property type="molecule type" value="Transcribed_RNA"/>
</dbReference>
<evidence type="ECO:0000256" key="9">
    <source>
        <dbReference type="PROSITE-ProRule" id="PRU00108"/>
    </source>
</evidence>
<dbReference type="PROSITE" id="PS50023">
    <property type="entry name" value="LIM_DOMAIN_2"/>
    <property type="match status" value="2"/>
</dbReference>
<dbReference type="GO" id="GO:0005634">
    <property type="term" value="C:nucleus"/>
    <property type="evidence" value="ECO:0007669"/>
    <property type="project" value="UniProtKB-SubCell"/>
</dbReference>
<dbReference type="GO" id="GO:0000981">
    <property type="term" value="F:DNA-binding transcription factor activity, RNA polymerase II-specific"/>
    <property type="evidence" value="ECO:0007669"/>
    <property type="project" value="InterPro"/>
</dbReference>
<feature type="domain" description="LIM zinc-binding" evidence="13">
    <location>
        <begin position="66"/>
        <end position="128"/>
    </location>
</feature>
<evidence type="ECO:0000256" key="6">
    <source>
        <dbReference type="ARBA" id="ARBA00023125"/>
    </source>
</evidence>
<evidence type="ECO:0000256" key="1">
    <source>
        <dbReference type="ARBA" id="ARBA00004123"/>
    </source>
</evidence>
<dbReference type="FunFam" id="2.10.110.10:FF:000136">
    <property type="entry name" value="LIM domain family"/>
    <property type="match status" value="1"/>
</dbReference>
<dbReference type="PROSITE" id="PS00478">
    <property type="entry name" value="LIM_DOMAIN_1"/>
    <property type="match status" value="2"/>
</dbReference>
<dbReference type="FunFam" id="1.10.10.60:FF:000075">
    <property type="entry name" value="LIM/homeobox protein Lhx1"/>
    <property type="match status" value="1"/>
</dbReference>
<dbReference type="Pfam" id="PF00412">
    <property type="entry name" value="LIM"/>
    <property type="match status" value="2"/>
</dbReference>
<dbReference type="GO" id="GO:0000977">
    <property type="term" value="F:RNA polymerase II transcription regulatory region sequence-specific DNA binding"/>
    <property type="evidence" value="ECO:0007669"/>
    <property type="project" value="TreeGrafter"/>
</dbReference>
<dbReference type="SUPFAM" id="SSF57716">
    <property type="entry name" value="Glucocorticoid receptor-like (DNA-binding domain)"/>
    <property type="match status" value="2"/>
</dbReference>
<keyword evidence="7 9" id="KW-0371">Homeobox</keyword>
<feature type="region of interest" description="Disordered" evidence="12">
    <location>
        <begin position="288"/>
        <end position="325"/>
    </location>
</feature>
<dbReference type="CDD" id="cd00086">
    <property type="entry name" value="homeodomain"/>
    <property type="match status" value="1"/>
</dbReference>
<evidence type="ECO:0000256" key="2">
    <source>
        <dbReference type="ARBA" id="ARBA00022723"/>
    </source>
</evidence>
<keyword evidence="2 10" id="KW-0479">Metal-binding</keyword>
<dbReference type="PANTHER" id="PTHR24208:SF105">
    <property type="entry name" value="DLIM1"/>
    <property type="match status" value="1"/>
</dbReference>
<dbReference type="InterPro" id="IPR001356">
    <property type="entry name" value="HD"/>
</dbReference>
<dbReference type="Pfam" id="PF00046">
    <property type="entry name" value="Homeodomain"/>
    <property type="match status" value="1"/>
</dbReference>
<keyword evidence="3" id="KW-0677">Repeat</keyword>
<feature type="domain" description="Homeobox" evidence="14">
    <location>
        <begin position="155"/>
        <end position="215"/>
    </location>
</feature>
<evidence type="ECO:0000256" key="3">
    <source>
        <dbReference type="ARBA" id="ARBA00022737"/>
    </source>
</evidence>
<reference evidence="15" key="1">
    <citation type="submission" date="2014-05" db="EMBL/GenBank/DDBJ databases">
        <authorList>
            <person name="Chronopoulou M."/>
        </authorList>
    </citation>
    <scope>NUCLEOTIDE SEQUENCE</scope>
    <source>
        <tissue evidence="15">Whole organism</tissue>
    </source>
</reference>
<dbReference type="PROSITE" id="PS00027">
    <property type="entry name" value="HOMEOBOX_1"/>
    <property type="match status" value="1"/>
</dbReference>
<evidence type="ECO:0000256" key="11">
    <source>
        <dbReference type="RuleBase" id="RU000682"/>
    </source>
</evidence>
<dbReference type="InterPro" id="IPR049619">
    <property type="entry name" value="Lhx1/5_LIM2"/>
</dbReference>
<feature type="region of interest" description="Disordered" evidence="12">
    <location>
        <begin position="129"/>
        <end position="161"/>
    </location>
</feature>
<dbReference type="SUPFAM" id="SSF46689">
    <property type="entry name" value="Homeodomain-like"/>
    <property type="match status" value="1"/>
</dbReference>
<evidence type="ECO:0000256" key="8">
    <source>
        <dbReference type="ARBA" id="ARBA00023242"/>
    </source>
</evidence>
<dbReference type="OrthoDB" id="10068367at2759"/>
<evidence type="ECO:0000313" key="15">
    <source>
        <dbReference type="EMBL" id="CDW25766.1"/>
    </source>
</evidence>
<dbReference type="FunFam" id="2.10.110.10:FF:000006">
    <property type="entry name" value="LIM homeobox transcription factor 1-beta"/>
    <property type="match status" value="1"/>
</dbReference>
<name>A0A0K2TJS5_LEPSM</name>
<proteinExistence type="predicted"/>
<evidence type="ECO:0000256" key="5">
    <source>
        <dbReference type="ARBA" id="ARBA00023038"/>
    </source>
</evidence>
<dbReference type="InterPro" id="IPR009057">
    <property type="entry name" value="Homeodomain-like_sf"/>
</dbReference>
<keyword evidence="4 10" id="KW-0862">Zinc</keyword>
<feature type="domain" description="LIM zinc-binding" evidence="13">
    <location>
        <begin position="6"/>
        <end position="65"/>
    </location>
</feature>